<protein>
    <recommendedName>
        <fullName evidence="3">HTH psq-type domain-containing protein</fullName>
    </recommendedName>
</protein>
<dbReference type="EMBL" id="JACEFF010000719">
    <property type="protein sequence ID" value="KAH9632249.1"/>
    <property type="molecule type" value="Genomic_DNA"/>
</dbReference>
<dbReference type="AlphaFoldDB" id="A0A922M8Q5"/>
<proteinExistence type="predicted"/>
<evidence type="ECO:0000259" key="3">
    <source>
        <dbReference type="Pfam" id="PF05225"/>
    </source>
</evidence>
<dbReference type="Proteomes" id="UP000814243">
    <property type="component" value="Unassembled WGS sequence"/>
</dbReference>
<feature type="domain" description="HTH psq-type" evidence="3">
    <location>
        <begin position="75"/>
        <end position="110"/>
    </location>
</feature>
<sequence length="118" mass="13303">MPLLDYKLLLAEALTRANQAFYTPTRNRRRPAAEEPKRKRKRRIDLPLPEIANDGLDHLPAYTQERQLCKIHGCSEEAMEKAMEAVSRGATASAAAREFCVPRTTLLDKVTGRNAIDI</sequence>
<organism evidence="4 5">
    <name type="scientific">Spodoptera exigua</name>
    <name type="common">Beet armyworm</name>
    <name type="synonym">Noctua fulgens</name>
    <dbReference type="NCBI Taxonomy" id="7107"/>
    <lineage>
        <taxon>Eukaryota</taxon>
        <taxon>Metazoa</taxon>
        <taxon>Ecdysozoa</taxon>
        <taxon>Arthropoda</taxon>
        <taxon>Hexapoda</taxon>
        <taxon>Insecta</taxon>
        <taxon>Pterygota</taxon>
        <taxon>Neoptera</taxon>
        <taxon>Endopterygota</taxon>
        <taxon>Lepidoptera</taxon>
        <taxon>Glossata</taxon>
        <taxon>Ditrysia</taxon>
        <taxon>Noctuoidea</taxon>
        <taxon>Noctuidae</taxon>
        <taxon>Amphipyrinae</taxon>
        <taxon>Spodoptera</taxon>
    </lineage>
</organism>
<dbReference type="GO" id="GO:0003677">
    <property type="term" value="F:DNA binding"/>
    <property type="evidence" value="ECO:0007669"/>
    <property type="project" value="InterPro"/>
</dbReference>
<dbReference type="GO" id="GO:0005634">
    <property type="term" value="C:nucleus"/>
    <property type="evidence" value="ECO:0007669"/>
    <property type="project" value="UniProtKB-SubCell"/>
</dbReference>
<accession>A0A922M8Q5</accession>
<dbReference type="InterPro" id="IPR009057">
    <property type="entry name" value="Homeodomain-like_sf"/>
</dbReference>
<dbReference type="Gene3D" id="1.10.10.60">
    <property type="entry name" value="Homeodomain-like"/>
    <property type="match status" value="1"/>
</dbReference>
<dbReference type="SUPFAM" id="SSF46689">
    <property type="entry name" value="Homeodomain-like"/>
    <property type="match status" value="1"/>
</dbReference>
<evidence type="ECO:0000256" key="2">
    <source>
        <dbReference type="SAM" id="MobiDB-lite"/>
    </source>
</evidence>
<name>A0A922M8Q5_SPOEX</name>
<dbReference type="Pfam" id="PF05225">
    <property type="entry name" value="HTH_psq"/>
    <property type="match status" value="1"/>
</dbReference>
<evidence type="ECO:0000256" key="1">
    <source>
        <dbReference type="ARBA" id="ARBA00004123"/>
    </source>
</evidence>
<gene>
    <name evidence="4" type="ORF">HF086_002884</name>
</gene>
<reference evidence="4" key="1">
    <citation type="journal article" date="2021" name="G3 (Bethesda)">
        <title>Genome and transcriptome analysis of the beet armyworm Spodoptera exigua reveals targets for pest control. .</title>
        <authorList>
            <person name="Simon S."/>
            <person name="Breeschoten T."/>
            <person name="Jansen H.J."/>
            <person name="Dirks R.P."/>
            <person name="Schranz M.E."/>
            <person name="Ros V.I.D."/>
        </authorList>
    </citation>
    <scope>NUCLEOTIDE SEQUENCE</scope>
    <source>
        <strain evidence="4">TB_SE_WUR_2020</strain>
    </source>
</reference>
<evidence type="ECO:0000313" key="5">
    <source>
        <dbReference type="Proteomes" id="UP000814243"/>
    </source>
</evidence>
<comment type="subcellular location">
    <subcellularLocation>
        <location evidence="1">Nucleus</location>
    </subcellularLocation>
</comment>
<evidence type="ECO:0000313" key="4">
    <source>
        <dbReference type="EMBL" id="KAH9632249.1"/>
    </source>
</evidence>
<feature type="region of interest" description="Disordered" evidence="2">
    <location>
        <begin position="21"/>
        <end position="46"/>
    </location>
</feature>
<dbReference type="InterPro" id="IPR007889">
    <property type="entry name" value="HTH_Psq"/>
</dbReference>
<comment type="caution">
    <text evidence="4">The sequence shown here is derived from an EMBL/GenBank/DDBJ whole genome shotgun (WGS) entry which is preliminary data.</text>
</comment>